<comment type="caution">
    <text evidence="2">The sequence shown here is derived from an EMBL/GenBank/DDBJ whole genome shotgun (WGS) entry which is preliminary data.</text>
</comment>
<evidence type="ECO:0000256" key="1">
    <source>
        <dbReference type="SAM" id="MobiDB-lite"/>
    </source>
</evidence>
<evidence type="ECO:0000313" key="3">
    <source>
        <dbReference type="Proteomes" id="UP001500728"/>
    </source>
</evidence>
<evidence type="ECO:0000313" key="2">
    <source>
        <dbReference type="EMBL" id="GAA3263234.1"/>
    </source>
</evidence>
<keyword evidence="3" id="KW-1185">Reference proteome</keyword>
<dbReference type="EMBL" id="BAAAUW010000013">
    <property type="protein sequence ID" value="GAA3263234.1"/>
    <property type="molecule type" value="Genomic_DNA"/>
</dbReference>
<organism evidence="2 3">
    <name type="scientific">Streptomyces labedae</name>
    <dbReference type="NCBI Taxonomy" id="285569"/>
    <lineage>
        <taxon>Bacteria</taxon>
        <taxon>Bacillati</taxon>
        <taxon>Actinomycetota</taxon>
        <taxon>Actinomycetes</taxon>
        <taxon>Kitasatosporales</taxon>
        <taxon>Streptomycetaceae</taxon>
        <taxon>Streptomyces</taxon>
    </lineage>
</organism>
<dbReference type="Proteomes" id="UP001500728">
    <property type="component" value="Unassembled WGS sequence"/>
</dbReference>
<proteinExistence type="predicted"/>
<feature type="region of interest" description="Disordered" evidence="1">
    <location>
        <begin position="1"/>
        <end position="67"/>
    </location>
</feature>
<feature type="compositionally biased region" description="Low complexity" evidence="1">
    <location>
        <begin position="33"/>
        <end position="48"/>
    </location>
</feature>
<accession>A0ABP6R482</accession>
<sequence>MQRRRQTGEAGSHDDDMVRAPRNGTGHRPAPAPAAHPHTVSAVTLTDGTRTDRTRTVGPGGQAGRGARDGIVARCLLAPVGSIRCLPLVGTRIVPVRRTTGACLPGRARRLTSE</sequence>
<reference evidence="3" key="1">
    <citation type="journal article" date="2019" name="Int. J. Syst. Evol. Microbiol.">
        <title>The Global Catalogue of Microorganisms (GCM) 10K type strain sequencing project: providing services to taxonomists for standard genome sequencing and annotation.</title>
        <authorList>
            <consortium name="The Broad Institute Genomics Platform"/>
            <consortium name="The Broad Institute Genome Sequencing Center for Infectious Disease"/>
            <person name="Wu L."/>
            <person name="Ma J."/>
        </authorList>
    </citation>
    <scope>NUCLEOTIDE SEQUENCE [LARGE SCALE GENOMIC DNA]</scope>
    <source>
        <strain evidence="3">JCM 9381</strain>
    </source>
</reference>
<gene>
    <name evidence="2" type="ORF">GCM10010469_31760</name>
</gene>
<name>A0ABP6R482_9ACTN</name>
<protein>
    <submittedName>
        <fullName evidence="2">Uncharacterized protein</fullName>
    </submittedName>
</protein>